<dbReference type="PANTHER" id="PTHR24348:SF22">
    <property type="entry name" value="NON-SPECIFIC SERINE_THREONINE PROTEIN KINASE"/>
    <property type="match status" value="1"/>
</dbReference>
<dbReference type="GO" id="GO:0010506">
    <property type="term" value="P:regulation of autophagy"/>
    <property type="evidence" value="ECO:0007669"/>
    <property type="project" value="InterPro"/>
</dbReference>
<name>A0A8S1VHU1_9CILI</name>
<gene>
    <name evidence="7" type="ORF">PPENT_87.1.T0640250</name>
</gene>
<evidence type="ECO:0000256" key="2">
    <source>
        <dbReference type="ARBA" id="ARBA00022679"/>
    </source>
</evidence>
<dbReference type="OrthoDB" id="5979581at2759"/>
<proteinExistence type="predicted"/>
<dbReference type="InterPro" id="IPR045269">
    <property type="entry name" value="Atg1-like"/>
</dbReference>
<dbReference type="GO" id="GO:0016020">
    <property type="term" value="C:membrane"/>
    <property type="evidence" value="ECO:0007669"/>
    <property type="project" value="TreeGrafter"/>
</dbReference>
<evidence type="ECO:0000313" key="8">
    <source>
        <dbReference type="Proteomes" id="UP000689195"/>
    </source>
</evidence>
<dbReference type="InterPro" id="IPR000719">
    <property type="entry name" value="Prot_kinase_dom"/>
</dbReference>
<dbReference type="GO" id="GO:0005829">
    <property type="term" value="C:cytosol"/>
    <property type="evidence" value="ECO:0007669"/>
    <property type="project" value="TreeGrafter"/>
</dbReference>
<dbReference type="SMART" id="SM00220">
    <property type="entry name" value="S_TKc"/>
    <property type="match status" value="1"/>
</dbReference>
<evidence type="ECO:0000259" key="6">
    <source>
        <dbReference type="PROSITE" id="PS50011"/>
    </source>
</evidence>
<dbReference type="AlphaFoldDB" id="A0A8S1VHU1"/>
<dbReference type="EMBL" id="CAJJDO010000064">
    <property type="protein sequence ID" value="CAD8176261.1"/>
    <property type="molecule type" value="Genomic_DNA"/>
</dbReference>
<comment type="caution">
    <text evidence="7">The sequence shown here is derived from an EMBL/GenBank/DDBJ whole genome shotgun (WGS) entry which is preliminary data.</text>
</comment>
<organism evidence="7 8">
    <name type="scientific">Paramecium pentaurelia</name>
    <dbReference type="NCBI Taxonomy" id="43138"/>
    <lineage>
        <taxon>Eukaryota</taxon>
        <taxon>Sar</taxon>
        <taxon>Alveolata</taxon>
        <taxon>Ciliophora</taxon>
        <taxon>Intramacronucleata</taxon>
        <taxon>Oligohymenophorea</taxon>
        <taxon>Peniculida</taxon>
        <taxon>Parameciidae</taxon>
        <taxon>Paramecium</taxon>
    </lineage>
</organism>
<dbReference type="FunFam" id="3.30.200.20:FF:000131">
    <property type="entry name" value="Dual specificity protein kinase TTK"/>
    <property type="match status" value="1"/>
</dbReference>
<reference evidence="7" key="1">
    <citation type="submission" date="2021-01" db="EMBL/GenBank/DDBJ databases">
        <authorList>
            <consortium name="Genoscope - CEA"/>
            <person name="William W."/>
        </authorList>
    </citation>
    <scope>NUCLEOTIDE SEQUENCE</scope>
</reference>
<keyword evidence="3" id="KW-0547">Nucleotide-binding</keyword>
<dbReference type="PANTHER" id="PTHR24348">
    <property type="entry name" value="SERINE/THREONINE-PROTEIN KINASE UNC-51-RELATED"/>
    <property type="match status" value="1"/>
</dbReference>
<dbReference type="GO" id="GO:0005776">
    <property type="term" value="C:autophagosome"/>
    <property type="evidence" value="ECO:0007669"/>
    <property type="project" value="TreeGrafter"/>
</dbReference>
<keyword evidence="2" id="KW-0808">Transferase</keyword>
<dbReference type="GO" id="GO:0000407">
    <property type="term" value="C:phagophore assembly site"/>
    <property type="evidence" value="ECO:0007669"/>
    <property type="project" value="TreeGrafter"/>
</dbReference>
<feature type="domain" description="Protein kinase" evidence="6">
    <location>
        <begin position="19"/>
        <end position="288"/>
    </location>
</feature>
<dbReference type="GO" id="GO:0004674">
    <property type="term" value="F:protein serine/threonine kinase activity"/>
    <property type="evidence" value="ECO:0007669"/>
    <property type="project" value="UniProtKB-KW"/>
</dbReference>
<evidence type="ECO:0000256" key="3">
    <source>
        <dbReference type="ARBA" id="ARBA00022741"/>
    </source>
</evidence>
<keyword evidence="1" id="KW-0723">Serine/threonine-protein kinase</keyword>
<dbReference type="Proteomes" id="UP000689195">
    <property type="component" value="Unassembled WGS sequence"/>
</dbReference>
<dbReference type="GO" id="GO:0005524">
    <property type="term" value="F:ATP binding"/>
    <property type="evidence" value="ECO:0007669"/>
    <property type="project" value="UniProtKB-KW"/>
</dbReference>
<dbReference type="GO" id="GO:0000045">
    <property type="term" value="P:autophagosome assembly"/>
    <property type="evidence" value="ECO:0007669"/>
    <property type="project" value="TreeGrafter"/>
</dbReference>
<keyword evidence="5" id="KW-0067">ATP-binding</keyword>
<protein>
    <recommendedName>
        <fullName evidence="6">Protein kinase domain-containing protein</fullName>
    </recommendedName>
</protein>
<dbReference type="Pfam" id="PF00069">
    <property type="entry name" value="Pkinase"/>
    <property type="match status" value="1"/>
</dbReference>
<evidence type="ECO:0000256" key="1">
    <source>
        <dbReference type="ARBA" id="ARBA00022527"/>
    </source>
</evidence>
<dbReference type="PROSITE" id="PS50011">
    <property type="entry name" value="PROTEIN_KINASE_DOM"/>
    <property type="match status" value="1"/>
</dbReference>
<accession>A0A8S1VHU1</accession>
<evidence type="ECO:0000256" key="5">
    <source>
        <dbReference type="ARBA" id="ARBA00022840"/>
    </source>
</evidence>
<keyword evidence="4" id="KW-0418">Kinase</keyword>
<sequence>MQSSINNIEAIKKQFGNKYKNPEKCGSGTYSEVFKCQNQNGEFVAIKVVDISSIDSHLVDYFKNEQGLLSINDNQNVIKLYEYQESDQTLFFVLEYCQMDVSQMMKKYYNNRIPENIVIIILKNIMNGLQNLHKNNIIHRDLKLDNIGVVIKEENLIKLASKQENKYDSIFKQASYKLLDLGFAKQVTNQTKTLVGTFYYMAPEVIDGRFYSFQADIYSLGVCLYQMITGEHPYKGNNQKTQYEKIKRQEANYQVIENQLLRNIIQQMLQFDVEKRFKFQELYQSQLIKNLQETQPSILEISLTMNTQFYLINESNIIYKEDIQQQNQQIDHQIQNHRQSFENSQINSQTQEFQIIETKEFSVIEDPQQQKKFQIGKSQFPFESNQDIIFQKEITRWKKQKNICMLIQRLCKKLQIFIQKIPSDVNYSSFEGEFTYYLKYYCKLSEKLLKELQVEVNSKNHYQTIQEYQIFKDSLKNIQLINLQGMQSNLFSNLIYTSRTYFNRVNSIFEIKDDNTLDNQKNFLQTNNKIIFQQIRKISENLYYKEGQAMHQFTQVQCLIYLILVDLAILYAEYLNGNTILDDTQIIELKPEDFQNNPDHICSFLFDIMEQNKLSFTDIQ</sequence>
<evidence type="ECO:0000313" key="7">
    <source>
        <dbReference type="EMBL" id="CAD8176261.1"/>
    </source>
</evidence>
<evidence type="ECO:0000256" key="4">
    <source>
        <dbReference type="ARBA" id="ARBA00022777"/>
    </source>
</evidence>
<keyword evidence="8" id="KW-1185">Reference proteome</keyword>